<proteinExistence type="predicted"/>
<feature type="chain" id="PRO_5037689399" description="Lipoprotein" evidence="1">
    <location>
        <begin position="18"/>
        <end position="205"/>
    </location>
</feature>
<evidence type="ECO:0008006" key="4">
    <source>
        <dbReference type="Google" id="ProtNLM"/>
    </source>
</evidence>
<name>A0A927D3I4_9RHOB</name>
<accession>A0A927D3I4</accession>
<evidence type="ECO:0000256" key="1">
    <source>
        <dbReference type="SAM" id="SignalP"/>
    </source>
</evidence>
<dbReference type="EMBL" id="JACTAG010000002">
    <property type="protein sequence ID" value="MBD3664428.1"/>
    <property type="molecule type" value="Genomic_DNA"/>
</dbReference>
<sequence>MPVPRIVFGLLAAVLLAACSVDQSPDAPDNRVAAAAFRDTGPKTLTIMTMVNNRTGSGGHTSMLIKGSQSVLFDPAGSFRAPSVVERGDVIFGASPGLVRAYKSSHARASHHVVTQEIPVTDAQAEQALQLAVNYGAVPGAFCANATTDILRQVQGFSSVNRTYYPVKFMEQVATFPGVRTSRLYENDAGDVIDAVRAAELATLE</sequence>
<dbReference type="Proteomes" id="UP000635142">
    <property type="component" value="Unassembled WGS sequence"/>
</dbReference>
<keyword evidence="1" id="KW-0732">Signal</keyword>
<evidence type="ECO:0000313" key="3">
    <source>
        <dbReference type="Proteomes" id="UP000635142"/>
    </source>
</evidence>
<comment type="caution">
    <text evidence="2">The sequence shown here is derived from an EMBL/GenBank/DDBJ whole genome shotgun (WGS) entry which is preliminary data.</text>
</comment>
<feature type="signal peptide" evidence="1">
    <location>
        <begin position="1"/>
        <end position="17"/>
    </location>
</feature>
<dbReference type="PROSITE" id="PS51257">
    <property type="entry name" value="PROKAR_LIPOPROTEIN"/>
    <property type="match status" value="1"/>
</dbReference>
<gene>
    <name evidence="2" type="ORF">H9Q16_10880</name>
</gene>
<reference evidence="2" key="1">
    <citation type="submission" date="2020-08" db="EMBL/GenBank/DDBJ databases">
        <title>Sulfitobacter aestuariivivens sp. nov., isolated from a tidal flat.</title>
        <authorList>
            <person name="Park S."/>
            <person name="Yoon J.-H."/>
        </authorList>
    </citation>
    <scope>NUCLEOTIDE SEQUENCE</scope>
    <source>
        <strain evidence="2">TSTF-M16</strain>
    </source>
</reference>
<evidence type="ECO:0000313" key="2">
    <source>
        <dbReference type="EMBL" id="MBD3664428.1"/>
    </source>
</evidence>
<protein>
    <recommendedName>
        <fullName evidence="4">Lipoprotein</fullName>
    </recommendedName>
</protein>
<organism evidence="2 3">
    <name type="scientific">Sulfitobacter aestuariivivens</name>
    <dbReference type="NCBI Taxonomy" id="2766981"/>
    <lineage>
        <taxon>Bacteria</taxon>
        <taxon>Pseudomonadati</taxon>
        <taxon>Pseudomonadota</taxon>
        <taxon>Alphaproteobacteria</taxon>
        <taxon>Rhodobacterales</taxon>
        <taxon>Roseobacteraceae</taxon>
        <taxon>Sulfitobacter</taxon>
    </lineage>
</organism>
<dbReference type="AlphaFoldDB" id="A0A927D3I4"/>
<keyword evidence="3" id="KW-1185">Reference proteome</keyword>